<dbReference type="GO" id="GO:0015171">
    <property type="term" value="F:amino acid transmembrane transporter activity"/>
    <property type="evidence" value="ECO:0007669"/>
    <property type="project" value="TreeGrafter"/>
</dbReference>
<keyword evidence="5 6" id="KW-0472">Membrane</keyword>
<feature type="transmembrane region" description="Helical" evidence="6">
    <location>
        <begin position="6"/>
        <end position="27"/>
    </location>
</feature>
<evidence type="ECO:0000256" key="3">
    <source>
        <dbReference type="ARBA" id="ARBA00022692"/>
    </source>
</evidence>
<evidence type="ECO:0000256" key="6">
    <source>
        <dbReference type="SAM" id="Phobius"/>
    </source>
</evidence>
<sequence>MLGLISKGIVIGVLVSAPMGPIGMLCIQRTLNKGRWHGFVTGLGAALSDVIYAALTCLGMGVVVNFVEANQAPLQLMGSIVLGLFGYYIYQSNPVKNLKKQREKKLSFTQDFITAFLLTFSNVLIVLLYIGLFARFGFVLPDHSVWMLVGGIICIGIGAVLWWFGITYIVAKLKKWFNVRGIWLLNRIVGTVIIILAIVGVLSVLLTSYFHLPLLQIYN</sequence>
<dbReference type="PANTHER" id="PTHR30086">
    <property type="entry name" value="ARGININE EXPORTER PROTEIN ARGO"/>
    <property type="match status" value="1"/>
</dbReference>
<feature type="transmembrane region" description="Helical" evidence="6">
    <location>
        <begin position="111"/>
        <end position="133"/>
    </location>
</feature>
<feature type="transmembrane region" description="Helical" evidence="6">
    <location>
        <begin position="183"/>
        <end position="210"/>
    </location>
</feature>
<evidence type="ECO:0000256" key="4">
    <source>
        <dbReference type="ARBA" id="ARBA00022989"/>
    </source>
</evidence>
<dbReference type="GeneID" id="69983738"/>
<dbReference type="Pfam" id="PF01810">
    <property type="entry name" value="LysE"/>
    <property type="match status" value="1"/>
</dbReference>
<feature type="transmembrane region" description="Helical" evidence="6">
    <location>
        <begin position="72"/>
        <end position="90"/>
    </location>
</feature>
<evidence type="ECO:0000256" key="2">
    <source>
        <dbReference type="ARBA" id="ARBA00022475"/>
    </source>
</evidence>
<reference evidence="7 8" key="1">
    <citation type="submission" date="2013-04" db="EMBL/GenBank/DDBJ databases">
        <title>The Genome Sequence of Parabacteroides goldsteinii DSM 19448.</title>
        <authorList>
            <consortium name="The Broad Institute Genomics Platform"/>
            <person name="Earl A."/>
            <person name="Ward D."/>
            <person name="Feldgarden M."/>
            <person name="Gevers D."/>
            <person name="Martens E."/>
            <person name="Sakamoto M."/>
            <person name="Benno Y."/>
            <person name="Song Y."/>
            <person name="Liu C."/>
            <person name="Lee J."/>
            <person name="Bolanos M."/>
            <person name="Vaisanen M.L."/>
            <person name="Finegold S.M."/>
            <person name="Walker B."/>
            <person name="Young S."/>
            <person name="Zeng Q."/>
            <person name="Gargeya S."/>
            <person name="Fitzgerald M."/>
            <person name="Haas B."/>
            <person name="Abouelleil A."/>
            <person name="Allen A.W."/>
            <person name="Alvarado L."/>
            <person name="Arachchi H.M."/>
            <person name="Berlin A.M."/>
            <person name="Chapman S.B."/>
            <person name="Gainer-Dewar J."/>
            <person name="Goldberg J."/>
            <person name="Griggs A."/>
            <person name="Gujja S."/>
            <person name="Hansen M."/>
            <person name="Howarth C."/>
            <person name="Imamovic A."/>
            <person name="Ireland A."/>
            <person name="Larimer J."/>
            <person name="McCowan C."/>
            <person name="Murphy C."/>
            <person name="Pearson M."/>
            <person name="Poon T.W."/>
            <person name="Priest M."/>
            <person name="Roberts A."/>
            <person name="Saif S."/>
            <person name="Shea T."/>
            <person name="Sisk P."/>
            <person name="Sykes S."/>
            <person name="Wortman J."/>
            <person name="Nusbaum C."/>
            <person name="Birren B."/>
        </authorList>
    </citation>
    <scope>NUCLEOTIDE SEQUENCE [LARGE SCALE GENOMIC DNA]</scope>
    <source>
        <strain evidence="7 8">DSM 19448</strain>
    </source>
</reference>
<dbReference type="PANTHER" id="PTHR30086:SF20">
    <property type="entry name" value="ARGININE EXPORTER PROTEIN ARGO-RELATED"/>
    <property type="match status" value="1"/>
</dbReference>
<dbReference type="EMBL" id="AQHV01000011">
    <property type="protein sequence ID" value="KKB56450.1"/>
    <property type="molecule type" value="Genomic_DNA"/>
</dbReference>
<gene>
    <name evidence="7" type="ORF">HMPREF1535_02426</name>
</gene>
<name>A0A0F5JFX0_9BACT</name>
<dbReference type="RefSeq" id="WP_009859783.1">
    <property type="nucleotide sequence ID" value="NZ_KQ033912.1"/>
</dbReference>
<evidence type="ECO:0000256" key="5">
    <source>
        <dbReference type="ARBA" id="ARBA00023136"/>
    </source>
</evidence>
<dbReference type="InterPro" id="IPR001123">
    <property type="entry name" value="LeuE-type"/>
</dbReference>
<comment type="subcellular location">
    <subcellularLocation>
        <location evidence="1">Cell membrane</location>
        <topology evidence="1">Multi-pass membrane protein</topology>
    </subcellularLocation>
</comment>
<protein>
    <submittedName>
        <fullName evidence="7">Uncharacterized protein</fullName>
    </submittedName>
</protein>
<dbReference type="AlphaFoldDB" id="A0A0F5JFX0"/>
<evidence type="ECO:0000313" key="7">
    <source>
        <dbReference type="EMBL" id="KKB56450.1"/>
    </source>
</evidence>
<feature type="transmembrane region" description="Helical" evidence="6">
    <location>
        <begin position="39"/>
        <end position="66"/>
    </location>
</feature>
<organism evidence="7 8">
    <name type="scientific">Parabacteroides goldsteinii DSM 19448 = WAL 12034</name>
    <dbReference type="NCBI Taxonomy" id="927665"/>
    <lineage>
        <taxon>Bacteria</taxon>
        <taxon>Pseudomonadati</taxon>
        <taxon>Bacteroidota</taxon>
        <taxon>Bacteroidia</taxon>
        <taxon>Bacteroidales</taxon>
        <taxon>Tannerellaceae</taxon>
        <taxon>Parabacteroides</taxon>
    </lineage>
</organism>
<evidence type="ECO:0000256" key="1">
    <source>
        <dbReference type="ARBA" id="ARBA00004651"/>
    </source>
</evidence>
<dbReference type="Proteomes" id="UP000033047">
    <property type="component" value="Unassembled WGS sequence"/>
</dbReference>
<keyword evidence="3 6" id="KW-0812">Transmembrane</keyword>
<dbReference type="STRING" id="927665.HMPREF1535_02426"/>
<keyword evidence="2" id="KW-1003">Cell membrane</keyword>
<dbReference type="GO" id="GO:0005886">
    <property type="term" value="C:plasma membrane"/>
    <property type="evidence" value="ECO:0007669"/>
    <property type="project" value="UniProtKB-SubCell"/>
</dbReference>
<feature type="transmembrane region" description="Helical" evidence="6">
    <location>
        <begin position="145"/>
        <end position="171"/>
    </location>
</feature>
<evidence type="ECO:0000313" key="8">
    <source>
        <dbReference type="Proteomes" id="UP000033047"/>
    </source>
</evidence>
<dbReference type="PATRIC" id="fig|927665.4.peg.2495"/>
<comment type="caution">
    <text evidence="7">The sequence shown here is derived from an EMBL/GenBank/DDBJ whole genome shotgun (WGS) entry which is preliminary data.</text>
</comment>
<dbReference type="HOGENOM" id="CLU_087840_1_1_10"/>
<proteinExistence type="predicted"/>
<accession>A0A0F5JFX0</accession>
<keyword evidence="4 6" id="KW-1133">Transmembrane helix</keyword>